<evidence type="ECO:0000256" key="8">
    <source>
        <dbReference type="SAM" id="MobiDB-lite"/>
    </source>
</evidence>
<accession>A0AAN9BNU7</accession>
<reference evidence="10 11" key="1">
    <citation type="submission" date="2024-02" db="EMBL/GenBank/DDBJ databases">
        <title>Chromosome-scale genome assembly of the rough periwinkle Littorina saxatilis.</title>
        <authorList>
            <person name="De Jode A."/>
            <person name="Faria R."/>
            <person name="Formenti G."/>
            <person name="Sims Y."/>
            <person name="Smith T.P."/>
            <person name="Tracey A."/>
            <person name="Wood J.M.D."/>
            <person name="Zagrodzka Z.B."/>
            <person name="Johannesson K."/>
            <person name="Butlin R.K."/>
            <person name="Leder E.H."/>
        </authorList>
    </citation>
    <scope>NUCLEOTIDE SEQUENCE [LARGE SCALE GENOMIC DNA]</scope>
    <source>
        <strain evidence="10">Snail1</strain>
        <tissue evidence="10">Muscle</tissue>
    </source>
</reference>
<evidence type="ECO:0000256" key="3">
    <source>
        <dbReference type="ARBA" id="ARBA00022737"/>
    </source>
</evidence>
<dbReference type="Pfam" id="PF25172">
    <property type="entry name" value="Beta-prop_WDR3_2nd"/>
    <property type="match status" value="1"/>
</dbReference>
<dbReference type="InterPro" id="IPR051570">
    <property type="entry name" value="TBC1_cilium_biogenesis"/>
</dbReference>
<evidence type="ECO:0000256" key="5">
    <source>
        <dbReference type="ARBA" id="ARBA00038229"/>
    </source>
</evidence>
<dbReference type="SUPFAM" id="SSF50978">
    <property type="entry name" value="WD40 repeat-like"/>
    <property type="match status" value="2"/>
</dbReference>
<keyword evidence="3" id="KW-0677">Repeat</keyword>
<dbReference type="AlphaFoldDB" id="A0AAN9BNU7"/>
<dbReference type="PROSITE" id="PS50294">
    <property type="entry name" value="WD_REPEATS_REGION"/>
    <property type="match status" value="7"/>
</dbReference>
<protein>
    <recommendedName>
        <fullName evidence="9">Small-subunit processome Utp12 domain-containing protein</fullName>
    </recommendedName>
</protein>
<feature type="repeat" description="WD" evidence="6">
    <location>
        <begin position="60"/>
        <end position="101"/>
    </location>
</feature>
<feature type="repeat" description="WD" evidence="6">
    <location>
        <begin position="576"/>
        <end position="617"/>
    </location>
</feature>
<dbReference type="FunFam" id="2.130.10.10:FF:000157">
    <property type="entry name" value="WD repeat domain 3"/>
    <property type="match status" value="1"/>
</dbReference>
<dbReference type="InterPro" id="IPR001680">
    <property type="entry name" value="WD40_rpt"/>
</dbReference>
<dbReference type="SMART" id="SM00320">
    <property type="entry name" value="WD40"/>
    <property type="match status" value="11"/>
</dbReference>
<feature type="coiled-coil region" evidence="7">
    <location>
        <begin position="745"/>
        <end position="772"/>
    </location>
</feature>
<dbReference type="GO" id="GO:0034388">
    <property type="term" value="C:Pwp2p-containing subcomplex of 90S preribosome"/>
    <property type="evidence" value="ECO:0007669"/>
    <property type="project" value="TreeGrafter"/>
</dbReference>
<dbReference type="Gene3D" id="2.130.10.10">
    <property type="entry name" value="YVTN repeat-like/Quinoprotein amine dehydrogenase"/>
    <property type="match status" value="4"/>
</dbReference>
<dbReference type="PANTHER" id="PTHR19853:SF0">
    <property type="entry name" value="WD REPEAT-CONTAINING PROTEIN 3"/>
    <property type="match status" value="1"/>
</dbReference>
<keyword evidence="11" id="KW-1185">Reference proteome</keyword>
<evidence type="ECO:0000313" key="10">
    <source>
        <dbReference type="EMBL" id="KAK7108659.1"/>
    </source>
</evidence>
<evidence type="ECO:0000256" key="6">
    <source>
        <dbReference type="PROSITE-ProRule" id="PRU00221"/>
    </source>
</evidence>
<dbReference type="Pfam" id="PF25173">
    <property type="entry name" value="Beta-prop_WDR3_1st"/>
    <property type="match status" value="1"/>
</dbReference>
<sequence>MGITKDYKRVELSAVLGLVGTGPNILYLKAGGKDAGLVAVGANERVIIWDLRTKELVRQLLGPASTVTSMARSPDQKTMAVGYRDGSVHIFDVSSGECEITFQGHKRAVTALAFDAAGMRLVSGSQDTDLTVWDLVSESGLFRLKGHTGEITKAVFMKEHNILVSSSKDKLVKFWDLDIQHCFKTLVGHRTEVYSFVLVNKGHRIITGSADSELRVWDITFRDEMDESETVEPSKKAKKDDSDDEDAEDDESSPLVCVSKGSVMREARDPVRGLVVDASEQHLLCHGPGRKCEVFVLASEEELQKKLKKRRKKARLRAAASGMEEEEVAEPTLTVEDEVRRVDTFKLSAKVKGVDVVAKDGLLQVATLLSNNCVETTQVQIVDAHNVSCQETSGINRSGHRSEVRTLAFSSDGNLFLSASGEQVKLWNRSSLQCISTFDCDYALCSSFAPGDKHVIIGTKSGKLQIFDVSSRTMTSCIDAHEDTVWSLSMAPKDKNGIITGSKDQTVKFWKFELVASPDDESGRKHLTLVHTRTLKMDDQVTCVTYSPDQRLLAVALLDNTVKVFFVDTLKLFHTLYGGSAPVLCMDISTDSTVIATGAADKNVKLWGLDFGDLKKSLYAHDDSVSCVKFIPRTHLFFSGGKDRLVKQWDADSYQHIITLKGHHAEVRALAVSPDGSFLVSSSHDMSLRLWEKTDGILVLDEEREQEREKEEEQEIIQSDEPVVAGEATTEVMAGRKTVDAVKGAESLIEAMDIYEEEIRKLAEHAAQCRCQGKQVPPPPPHPLMQAYKADSPAEFVLILLQKIRSSEIEETLLVLPFDYATNTLLVYLLLCFVCVPSEIEETLLVLPFDYTTKLLKVLEVFLKNGWQTELSVRCVCFLLRIHQGQITSNQVLLPTLDSLRDLTKDRVKEFKDMVGYNLYAMQLLKIKVEEKQEDKLFADATSRFKQKKKKRKVHAPVVS</sequence>
<evidence type="ECO:0000313" key="11">
    <source>
        <dbReference type="Proteomes" id="UP001374579"/>
    </source>
</evidence>
<dbReference type="CDD" id="cd00200">
    <property type="entry name" value="WD40"/>
    <property type="match status" value="2"/>
</dbReference>
<dbReference type="PROSITE" id="PS00678">
    <property type="entry name" value="WD_REPEATS_1"/>
    <property type="match status" value="3"/>
</dbReference>
<dbReference type="EMBL" id="JBAMIC010000004">
    <property type="protein sequence ID" value="KAK7108659.1"/>
    <property type="molecule type" value="Genomic_DNA"/>
</dbReference>
<evidence type="ECO:0000259" key="9">
    <source>
        <dbReference type="Pfam" id="PF04003"/>
    </source>
</evidence>
<dbReference type="InterPro" id="IPR015943">
    <property type="entry name" value="WD40/YVTN_repeat-like_dom_sf"/>
</dbReference>
<evidence type="ECO:0000256" key="2">
    <source>
        <dbReference type="ARBA" id="ARBA00022574"/>
    </source>
</evidence>
<feature type="compositionally biased region" description="Acidic residues" evidence="8">
    <location>
        <begin position="242"/>
        <end position="252"/>
    </location>
</feature>
<evidence type="ECO:0000256" key="7">
    <source>
        <dbReference type="SAM" id="Coils"/>
    </source>
</evidence>
<keyword evidence="2 6" id="KW-0853">WD repeat</keyword>
<dbReference type="GO" id="GO:0030515">
    <property type="term" value="F:snoRNA binding"/>
    <property type="evidence" value="ECO:0007669"/>
    <property type="project" value="TreeGrafter"/>
</dbReference>
<feature type="repeat" description="WD" evidence="6">
    <location>
        <begin position="186"/>
        <end position="227"/>
    </location>
</feature>
<dbReference type="InterPro" id="IPR007148">
    <property type="entry name" value="SSU_processome_Utp12"/>
</dbReference>
<dbReference type="Pfam" id="PF04003">
    <property type="entry name" value="Utp12"/>
    <property type="match status" value="1"/>
</dbReference>
<evidence type="ECO:0000256" key="4">
    <source>
        <dbReference type="ARBA" id="ARBA00023242"/>
    </source>
</evidence>
<feature type="repeat" description="WD" evidence="6">
    <location>
        <begin position="660"/>
        <end position="692"/>
    </location>
</feature>
<comment type="similarity">
    <text evidence="5">Belongs to the WD repeat WDR3/UTP12 family.</text>
</comment>
<dbReference type="InterPro" id="IPR019775">
    <property type="entry name" value="WD40_repeat_CS"/>
</dbReference>
<evidence type="ECO:0000256" key="1">
    <source>
        <dbReference type="ARBA" id="ARBA00004604"/>
    </source>
</evidence>
<dbReference type="GO" id="GO:0032040">
    <property type="term" value="C:small-subunit processome"/>
    <property type="evidence" value="ECO:0007669"/>
    <property type="project" value="TreeGrafter"/>
</dbReference>
<dbReference type="Proteomes" id="UP001374579">
    <property type="component" value="Unassembled WGS sequence"/>
</dbReference>
<dbReference type="GO" id="GO:0030490">
    <property type="term" value="P:maturation of SSU-rRNA"/>
    <property type="evidence" value="ECO:0007669"/>
    <property type="project" value="TreeGrafter"/>
</dbReference>
<feature type="repeat" description="WD" evidence="6">
    <location>
        <begin position="397"/>
        <end position="437"/>
    </location>
</feature>
<feature type="repeat" description="WD" evidence="6">
    <location>
        <begin position="102"/>
        <end position="143"/>
    </location>
</feature>
<name>A0AAN9BNU7_9CAEN</name>
<feature type="repeat" description="WD" evidence="6">
    <location>
        <begin position="144"/>
        <end position="185"/>
    </location>
</feature>
<dbReference type="PANTHER" id="PTHR19853">
    <property type="entry name" value="WD REPEAT CONTAINING PROTEIN 3 WDR3"/>
    <property type="match status" value="1"/>
</dbReference>
<dbReference type="PRINTS" id="PR00320">
    <property type="entry name" value="GPROTEINBRPT"/>
</dbReference>
<keyword evidence="4" id="KW-0539">Nucleus</keyword>
<keyword evidence="7" id="KW-0175">Coiled coil</keyword>
<comment type="caution">
    <text evidence="10">The sequence shown here is derived from an EMBL/GenBank/DDBJ whole genome shotgun (WGS) entry which is preliminary data.</text>
</comment>
<feature type="repeat" description="WD" evidence="6">
    <location>
        <begin position="478"/>
        <end position="513"/>
    </location>
</feature>
<dbReference type="InterPro" id="IPR036322">
    <property type="entry name" value="WD40_repeat_dom_sf"/>
</dbReference>
<feature type="repeat" description="WD" evidence="6">
    <location>
        <begin position="618"/>
        <end position="659"/>
    </location>
</feature>
<proteinExistence type="inferred from homology"/>
<feature type="compositionally biased region" description="Basic and acidic residues" evidence="8">
    <location>
        <begin position="232"/>
        <end position="241"/>
    </location>
</feature>
<gene>
    <name evidence="10" type="ORF">V1264_016352</name>
</gene>
<feature type="region of interest" description="Disordered" evidence="8">
    <location>
        <begin position="228"/>
        <end position="254"/>
    </location>
</feature>
<dbReference type="FunFam" id="2.130.10.10:FF:000178">
    <property type="entry name" value="WD repeat domain 3"/>
    <property type="match status" value="1"/>
</dbReference>
<organism evidence="10 11">
    <name type="scientific">Littorina saxatilis</name>
    <dbReference type="NCBI Taxonomy" id="31220"/>
    <lineage>
        <taxon>Eukaryota</taxon>
        <taxon>Metazoa</taxon>
        <taxon>Spiralia</taxon>
        <taxon>Lophotrochozoa</taxon>
        <taxon>Mollusca</taxon>
        <taxon>Gastropoda</taxon>
        <taxon>Caenogastropoda</taxon>
        <taxon>Littorinimorpha</taxon>
        <taxon>Littorinoidea</taxon>
        <taxon>Littorinidae</taxon>
        <taxon>Littorina</taxon>
    </lineage>
</organism>
<comment type="subcellular location">
    <subcellularLocation>
        <location evidence="1">Nucleus</location>
        <location evidence="1">Nucleolus</location>
    </subcellularLocation>
</comment>
<dbReference type="PROSITE" id="PS50082">
    <property type="entry name" value="WD_REPEATS_2"/>
    <property type="match status" value="9"/>
</dbReference>
<dbReference type="InterPro" id="IPR020472">
    <property type="entry name" value="WD40_PAC1"/>
</dbReference>
<feature type="domain" description="Small-subunit processome Utp12" evidence="9">
    <location>
        <begin position="837"/>
        <end position="926"/>
    </location>
</feature>